<proteinExistence type="predicted"/>
<keyword evidence="2" id="KW-0614">Plasmid</keyword>
<dbReference type="RefSeq" id="WP_162900539.1">
    <property type="nucleotide sequence ID" value="NZ_CP023037.1"/>
</dbReference>
<dbReference type="EMBL" id="CP023037">
    <property type="protein sequence ID" value="AXY23764.1"/>
    <property type="molecule type" value="Genomic_DNA"/>
</dbReference>
<dbReference type="AlphaFoldDB" id="A0A347WFX1"/>
<evidence type="ECO:0000313" key="3">
    <source>
        <dbReference type="Proteomes" id="UP000264120"/>
    </source>
</evidence>
<name>A0A347WFX1_9PROT</name>
<evidence type="ECO:0000313" key="2">
    <source>
        <dbReference type="EMBL" id="AXY23764.1"/>
    </source>
</evidence>
<reference evidence="2 3" key="1">
    <citation type="submission" date="2017-08" db="EMBL/GenBank/DDBJ databases">
        <title>Complete genome sequence of Gluconacetobacter saccharivorans CV1 isolated from Fermented Vinegar.</title>
        <authorList>
            <person name="Kim S.-Y."/>
        </authorList>
    </citation>
    <scope>NUCLEOTIDE SEQUENCE [LARGE SCALE GENOMIC DNA]</scope>
    <source>
        <strain evidence="2 3">CV1</strain>
        <plasmid evidence="2 3">unnamed1</plasmid>
    </source>
</reference>
<accession>A0A347WFX1</accession>
<sequence>MKQYSQDELEKFDYPDTPDMSKPPVVKTSPEKITHYKALVAARRARIQTGSKSPTQTA</sequence>
<keyword evidence="3" id="KW-1185">Reference proteome</keyword>
<dbReference type="KEGG" id="ksc:CD178_03020"/>
<evidence type="ECO:0000256" key="1">
    <source>
        <dbReference type="SAM" id="MobiDB-lite"/>
    </source>
</evidence>
<organism evidence="2 3">
    <name type="scientific">Komagataeibacter saccharivorans</name>
    <dbReference type="NCBI Taxonomy" id="265959"/>
    <lineage>
        <taxon>Bacteria</taxon>
        <taxon>Pseudomonadati</taxon>
        <taxon>Pseudomonadota</taxon>
        <taxon>Alphaproteobacteria</taxon>
        <taxon>Acetobacterales</taxon>
        <taxon>Acetobacteraceae</taxon>
        <taxon>Komagataeibacter</taxon>
    </lineage>
</organism>
<gene>
    <name evidence="2" type="ORF">CD178_03020</name>
</gene>
<protein>
    <submittedName>
        <fullName evidence="2">Uncharacterized protein</fullName>
    </submittedName>
</protein>
<geneLocation type="plasmid" evidence="2 3">
    <name>unnamed1</name>
</geneLocation>
<feature type="region of interest" description="Disordered" evidence="1">
    <location>
        <begin position="1"/>
        <end position="30"/>
    </location>
</feature>
<dbReference type="Proteomes" id="UP000264120">
    <property type="component" value="Plasmid unnamed1"/>
</dbReference>